<evidence type="ECO:0000313" key="2">
    <source>
        <dbReference type="Proteomes" id="UP000694308"/>
    </source>
</evidence>
<accession>A0A949TV97</accession>
<dbReference type="Proteomes" id="UP000694308">
    <property type="component" value="Unassembled WGS sequence"/>
</dbReference>
<reference evidence="1" key="1">
    <citation type="submission" date="2020-12" db="EMBL/GenBank/DDBJ databases">
        <title>Clostridium thailandense sp. nov., a novel acetogenic bacterium isolated from peat land soil in Thailand.</title>
        <authorList>
            <person name="Chaikitkaew S."/>
            <person name="Birkeland N.K."/>
        </authorList>
    </citation>
    <scope>NUCLEOTIDE SEQUENCE</scope>
    <source>
        <strain evidence="1">PL3</strain>
    </source>
</reference>
<name>A0A949TV97_9CLOT</name>
<gene>
    <name evidence="1" type="ORF">I6U48_04005</name>
</gene>
<keyword evidence="2" id="KW-1185">Reference proteome</keyword>
<comment type="caution">
    <text evidence="1">The sequence shown here is derived from an EMBL/GenBank/DDBJ whole genome shotgun (WGS) entry which is preliminary data.</text>
</comment>
<proteinExistence type="predicted"/>
<dbReference type="EMBL" id="JAEEGC010000018">
    <property type="protein sequence ID" value="MBV7272080.1"/>
    <property type="molecule type" value="Genomic_DNA"/>
</dbReference>
<sequence>MAEENKIEKLLVNWGEQQHIILNEALRCKSVEDLQVLASKHNLSISEAEAKELFHKLSKNCSLSDDELDIVTGGNSDKYGTNSCPGYLYLYPHSPCPQCSGSFQGDDGKIHCRHYPN</sequence>
<dbReference type="RefSeq" id="WP_218319114.1">
    <property type="nucleotide sequence ID" value="NZ_JAEEGC010000018.1"/>
</dbReference>
<dbReference type="AlphaFoldDB" id="A0A949TV97"/>
<evidence type="ECO:0000313" key="1">
    <source>
        <dbReference type="EMBL" id="MBV7272080.1"/>
    </source>
</evidence>
<protein>
    <recommendedName>
        <fullName evidence="3">Nif11 domain-containing protein</fullName>
    </recommendedName>
</protein>
<evidence type="ECO:0008006" key="3">
    <source>
        <dbReference type="Google" id="ProtNLM"/>
    </source>
</evidence>
<organism evidence="1 2">
    <name type="scientific">Clostridium thailandense</name>
    <dbReference type="NCBI Taxonomy" id="2794346"/>
    <lineage>
        <taxon>Bacteria</taxon>
        <taxon>Bacillati</taxon>
        <taxon>Bacillota</taxon>
        <taxon>Clostridia</taxon>
        <taxon>Eubacteriales</taxon>
        <taxon>Clostridiaceae</taxon>
        <taxon>Clostridium</taxon>
    </lineage>
</organism>